<comment type="caution">
    <text evidence="2">The sequence shown here is derived from an EMBL/GenBank/DDBJ whole genome shotgun (WGS) entry which is preliminary data.</text>
</comment>
<evidence type="ECO:0000313" key="3">
    <source>
        <dbReference type="Proteomes" id="UP001346149"/>
    </source>
</evidence>
<keyword evidence="3" id="KW-1185">Reference proteome</keyword>
<feature type="compositionally biased region" description="Polar residues" evidence="1">
    <location>
        <begin position="195"/>
        <end position="204"/>
    </location>
</feature>
<feature type="region of interest" description="Disordered" evidence="1">
    <location>
        <begin position="180"/>
        <end position="204"/>
    </location>
</feature>
<accession>A0AAN7LTG6</accession>
<reference evidence="2 3" key="1">
    <citation type="journal article" date="2023" name="Hortic Res">
        <title>Pangenome of water caltrop reveals structural variations and asymmetric subgenome divergence after allopolyploidization.</title>
        <authorList>
            <person name="Zhang X."/>
            <person name="Chen Y."/>
            <person name="Wang L."/>
            <person name="Yuan Y."/>
            <person name="Fang M."/>
            <person name="Shi L."/>
            <person name="Lu R."/>
            <person name="Comes H.P."/>
            <person name="Ma Y."/>
            <person name="Chen Y."/>
            <person name="Huang G."/>
            <person name="Zhou Y."/>
            <person name="Zheng Z."/>
            <person name="Qiu Y."/>
        </authorList>
    </citation>
    <scope>NUCLEOTIDE SEQUENCE [LARGE SCALE GENOMIC DNA]</scope>
    <source>
        <strain evidence="2">F231</strain>
    </source>
</reference>
<name>A0AAN7LTG6_TRANT</name>
<dbReference type="EMBL" id="JAXQNO010000008">
    <property type="protein sequence ID" value="KAK4791970.1"/>
    <property type="molecule type" value="Genomic_DNA"/>
</dbReference>
<dbReference type="Proteomes" id="UP001346149">
    <property type="component" value="Unassembled WGS sequence"/>
</dbReference>
<proteinExistence type="predicted"/>
<evidence type="ECO:0000256" key="1">
    <source>
        <dbReference type="SAM" id="MobiDB-lite"/>
    </source>
</evidence>
<dbReference type="AlphaFoldDB" id="A0AAN7LTG6"/>
<dbReference type="PANTHER" id="PTHR35486">
    <property type="entry name" value="EXPRESSED PROTEIN"/>
    <property type="match status" value="1"/>
</dbReference>
<gene>
    <name evidence="2" type="ORF">SAY86_022405</name>
</gene>
<organism evidence="2 3">
    <name type="scientific">Trapa natans</name>
    <name type="common">Water chestnut</name>
    <dbReference type="NCBI Taxonomy" id="22666"/>
    <lineage>
        <taxon>Eukaryota</taxon>
        <taxon>Viridiplantae</taxon>
        <taxon>Streptophyta</taxon>
        <taxon>Embryophyta</taxon>
        <taxon>Tracheophyta</taxon>
        <taxon>Spermatophyta</taxon>
        <taxon>Magnoliopsida</taxon>
        <taxon>eudicotyledons</taxon>
        <taxon>Gunneridae</taxon>
        <taxon>Pentapetalae</taxon>
        <taxon>rosids</taxon>
        <taxon>malvids</taxon>
        <taxon>Myrtales</taxon>
        <taxon>Lythraceae</taxon>
        <taxon>Trapa</taxon>
    </lineage>
</organism>
<dbReference type="PANTHER" id="PTHR35486:SF1">
    <property type="entry name" value="OS02G0689500 PROTEIN"/>
    <property type="match status" value="1"/>
</dbReference>
<evidence type="ECO:0000313" key="2">
    <source>
        <dbReference type="EMBL" id="KAK4791970.1"/>
    </source>
</evidence>
<sequence>MRCKRYPTDLSSGAGVCASYLRERLLHHVDEQFGVDERLFAALRFRPSDDLWGLEEAQRPLPPALPRSVSPRFFSTPQIRPTFSVTCSFPTLKKERRKLSLFVNLFRCRSDEIHPKPSSWVCSSDCVISPPRVSGQASSSSYSSPSWLSFISRHRQNKPPRWSTGAHAYRQTHRISDSRMSIDRVAAAEDRLDSGRSSNSWPRE</sequence>
<feature type="compositionally biased region" description="Basic and acidic residues" evidence="1">
    <location>
        <begin position="180"/>
        <end position="194"/>
    </location>
</feature>
<protein>
    <submittedName>
        <fullName evidence="2">Uncharacterized protein</fullName>
    </submittedName>
</protein>